<comment type="caution">
    <text evidence="4">The sequence shown here is derived from an EMBL/GenBank/DDBJ whole genome shotgun (WGS) entry which is preliminary data.</text>
</comment>
<reference evidence="4 5" key="1">
    <citation type="journal article" date="2019" name="Int. J. Syst. Evol. Microbiol.">
        <title>The Global Catalogue of Microorganisms (GCM) 10K type strain sequencing project: providing services to taxonomists for standard genome sequencing and annotation.</title>
        <authorList>
            <consortium name="The Broad Institute Genomics Platform"/>
            <consortium name="The Broad Institute Genome Sequencing Center for Infectious Disease"/>
            <person name="Wu L."/>
            <person name="Ma J."/>
        </authorList>
    </citation>
    <scope>NUCLEOTIDE SEQUENCE [LARGE SCALE GENOMIC DNA]</scope>
    <source>
        <strain evidence="4 5">JCM 16240</strain>
    </source>
</reference>
<dbReference type="Pfam" id="PF13400">
    <property type="entry name" value="Tad"/>
    <property type="match status" value="1"/>
</dbReference>
<gene>
    <name evidence="4" type="ORF">GCM10009125_27900</name>
</gene>
<evidence type="ECO:0000259" key="3">
    <source>
        <dbReference type="Pfam" id="PF13400"/>
    </source>
</evidence>
<feature type="region of interest" description="Disordered" evidence="1">
    <location>
        <begin position="1"/>
        <end position="22"/>
    </location>
</feature>
<dbReference type="InterPro" id="IPR028087">
    <property type="entry name" value="Tad_N"/>
</dbReference>
<evidence type="ECO:0000256" key="1">
    <source>
        <dbReference type="SAM" id="MobiDB-lite"/>
    </source>
</evidence>
<keyword evidence="2" id="KW-0472">Membrane</keyword>
<sequence length="605" mass="62993">MRPCEAAMRHRFHPQQQARHDGARGEQGSVVLIVAAVLLILGALLASIQVGYNYFAQQRLQKAADLAALSAVQAMSGQCDPGQAVDVVARAIAGLNGVSAADAQPTIECGRWGRVSADQPWNEEIQAIRCGFKPAPYPPAAPQGAPVFTPRSAYTGTQPLNAVRVKMRADLVSFLPRLFGGGNASSEPDAGASAVATAVVGPETATFSVGARLLSLKEDTGLVPVLLKSLGLDPQDVRLLDSEGLANAKITPAGLLQELGLPTSILAGVGTPDQLTKLQQLSLGTVLNAYLTALDRTQTAAVDVGVVRSVFSTIGEDKLTLPVKLLGEGGVMLYTTSANLSSALNAQLNVMDLIGTSAIVANGQNLLNLDASVVPGVVSLKAQVVNPPTIGLAIPVYDDGHPCVVSNSQVQLKLNLKLPDLLVLSGSLPITISAANSDAKLTAIDSENQQGYFNTKASTANLCIGKLPAGALCRPAGSGSSQPEYVDFIKILFGTVTLQVRANINLASGADWSPPKAILEGHSLTFNGNSGPWRTQIQPSEIDTSVHLLGLGIPLDGVLGPLVTGVNTLLTPLLQEVLMPLLGGSLNETDIRLYDITPATPYLVQ</sequence>
<keyword evidence="5" id="KW-1185">Reference proteome</keyword>
<evidence type="ECO:0000256" key="2">
    <source>
        <dbReference type="SAM" id="Phobius"/>
    </source>
</evidence>
<proteinExistence type="predicted"/>
<organism evidence="4 5">
    <name type="scientific">Castellaniella daejeonensis</name>
    <dbReference type="NCBI Taxonomy" id="659013"/>
    <lineage>
        <taxon>Bacteria</taxon>
        <taxon>Pseudomonadati</taxon>
        <taxon>Pseudomonadota</taxon>
        <taxon>Betaproteobacteria</taxon>
        <taxon>Burkholderiales</taxon>
        <taxon>Alcaligenaceae</taxon>
        <taxon>Castellaniella</taxon>
    </lineage>
</organism>
<evidence type="ECO:0000313" key="5">
    <source>
        <dbReference type="Proteomes" id="UP001501176"/>
    </source>
</evidence>
<feature type="transmembrane region" description="Helical" evidence="2">
    <location>
        <begin position="29"/>
        <end position="52"/>
    </location>
</feature>
<name>A0ABN0U3H3_9BURK</name>
<dbReference type="EMBL" id="BAAAFN010000019">
    <property type="protein sequence ID" value="GAA0237406.1"/>
    <property type="molecule type" value="Genomic_DNA"/>
</dbReference>
<evidence type="ECO:0000313" key="4">
    <source>
        <dbReference type="EMBL" id="GAA0237406.1"/>
    </source>
</evidence>
<dbReference type="Proteomes" id="UP001501176">
    <property type="component" value="Unassembled WGS sequence"/>
</dbReference>
<keyword evidence="2" id="KW-1133">Transmembrane helix</keyword>
<accession>A0ABN0U3H3</accession>
<protein>
    <recommendedName>
        <fullName evidence="3">Putative Flp pilus-assembly TadG-like N-terminal domain-containing protein</fullName>
    </recommendedName>
</protein>
<keyword evidence="2" id="KW-0812">Transmembrane</keyword>
<feature type="domain" description="Putative Flp pilus-assembly TadG-like N-terminal" evidence="3">
    <location>
        <begin position="28"/>
        <end position="74"/>
    </location>
</feature>